<comment type="caution">
    <text evidence="2">The sequence shown here is derived from an EMBL/GenBank/DDBJ whole genome shotgun (WGS) entry which is preliminary data.</text>
</comment>
<evidence type="ECO:0000313" key="2">
    <source>
        <dbReference type="EMBL" id="KAI0289794.1"/>
    </source>
</evidence>
<dbReference type="AlphaFoldDB" id="A0AAD4QIQ3"/>
<feature type="compositionally biased region" description="Polar residues" evidence="1">
    <location>
        <begin position="64"/>
        <end position="73"/>
    </location>
</feature>
<feature type="region of interest" description="Disordered" evidence="1">
    <location>
        <begin position="1"/>
        <end position="81"/>
    </location>
</feature>
<keyword evidence="3" id="KW-1185">Reference proteome</keyword>
<evidence type="ECO:0000256" key="1">
    <source>
        <dbReference type="SAM" id="MobiDB-lite"/>
    </source>
</evidence>
<accession>A0AAD4QIQ3</accession>
<organism evidence="2 3">
    <name type="scientific">Multifurca ochricompacta</name>
    <dbReference type="NCBI Taxonomy" id="376703"/>
    <lineage>
        <taxon>Eukaryota</taxon>
        <taxon>Fungi</taxon>
        <taxon>Dikarya</taxon>
        <taxon>Basidiomycota</taxon>
        <taxon>Agaricomycotina</taxon>
        <taxon>Agaricomycetes</taxon>
        <taxon>Russulales</taxon>
        <taxon>Russulaceae</taxon>
        <taxon>Multifurca</taxon>
    </lineage>
</organism>
<feature type="region of interest" description="Disordered" evidence="1">
    <location>
        <begin position="181"/>
        <end position="223"/>
    </location>
</feature>
<feature type="compositionally biased region" description="Low complexity" evidence="1">
    <location>
        <begin position="43"/>
        <end position="58"/>
    </location>
</feature>
<protein>
    <submittedName>
        <fullName evidence="2">Uncharacterized protein</fullName>
    </submittedName>
</protein>
<dbReference type="EMBL" id="WTXG01000279">
    <property type="protein sequence ID" value="KAI0289794.1"/>
    <property type="molecule type" value="Genomic_DNA"/>
</dbReference>
<name>A0AAD4QIQ3_9AGAM</name>
<sequence length="223" mass="24275">MARLMYKEPARHSSIKSSSSITLDQSPCDVPSLLNGELPPPSCTSTSVSSRSSMASTPILPSWSPETPMTPTRQPIHKATAGGGKLVGLGIQIMYDEERSRQFDGLGLVPSRMRNPDTTEEEDLGVPSRILLEEIYQTFTSSDALAAATAAPFHEETDLGDGETSVEDVFMLIKKRSRMSYGLPTAASKRRARQMRMVDTEEGDESRSSDSSGGSALKPAWRY</sequence>
<evidence type="ECO:0000313" key="3">
    <source>
        <dbReference type="Proteomes" id="UP001203297"/>
    </source>
</evidence>
<proteinExistence type="predicted"/>
<reference evidence="2" key="1">
    <citation type="journal article" date="2022" name="New Phytol.">
        <title>Evolutionary transition to the ectomycorrhizal habit in the genomes of a hyperdiverse lineage of mushroom-forming fungi.</title>
        <authorList>
            <person name="Looney B."/>
            <person name="Miyauchi S."/>
            <person name="Morin E."/>
            <person name="Drula E."/>
            <person name="Courty P.E."/>
            <person name="Kohler A."/>
            <person name="Kuo A."/>
            <person name="LaButti K."/>
            <person name="Pangilinan J."/>
            <person name="Lipzen A."/>
            <person name="Riley R."/>
            <person name="Andreopoulos W."/>
            <person name="He G."/>
            <person name="Johnson J."/>
            <person name="Nolan M."/>
            <person name="Tritt A."/>
            <person name="Barry K.W."/>
            <person name="Grigoriev I.V."/>
            <person name="Nagy L.G."/>
            <person name="Hibbett D."/>
            <person name="Henrissat B."/>
            <person name="Matheny P.B."/>
            <person name="Labbe J."/>
            <person name="Martin F.M."/>
        </authorList>
    </citation>
    <scope>NUCLEOTIDE SEQUENCE</scope>
    <source>
        <strain evidence="2">BPL690</strain>
    </source>
</reference>
<feature type="compositionally biased region" description="Basic and acidic residues" evidence="1">
    <location>
        <begin position="1"/>
        <end position="11"/>
    </location>
</feature>
<gene>
    <name evidence="2" type="ORF">B0F90DRAFT_699840</name>
</gene>
<dbReference type="Proteomes" id="UP001203297">
    <property type="component" value="Unassembled WGS sequence"/>
</dbReference>